<dbReference type="PANTHER" id="PTHR14493:SF50">
    <property type="entry name" value="RING FINGER PROTEIN UNKEMPT"/>
    <property type="match status" value="1"/>
</dbReference>
<gene>
    <name evidence="7" type="ORF">Nepgr_022449</name>
</gene>
<dbReference type="GO" id="GO:0008270">
    <property type="term" value="F:zinc ion binding"/>
    <property type="evidence" value="ECO:0007669"/>
    <property type="project" value="UniProtKB-KW"/>
</dbReference>
<keyword evidence="2" id="KW-0863">Zinc-finger</keyword>
<feature type="region of interest" description="Disordered" evidence="5">
    <location>
        <begin position="31"/>
        <end position="58"/>
    </location>
</feature>
<organism evidence="7 8">
    <name type="scientific">Nepenthes gracilis</name>
    <name type="common">Slender pitcher plant</name>
    <dbReference type="NCBI Taxonomy" id="150966"/>
    <lineage>
        <taxon>Eukaryota</taxon>
        <taxon>Viridiplantae</taxon>
        <taxon>Streptophyta</taxon>
        <taxon>Embryophyta</taxon>
        <taxon>Tracheophyta</taxon>
        <taxon>Spermatophyta</taxon>
        <taxon>Magnoliopsida</taxon>
        <taxon>eudicotyledons</taxon>
        <taxon>Gunneridae</taxon>
        <taxon>Pentapetalae</taxon>
        <taxon>Caryophyllales</taxon>
        <taxon>Nepenthaceae</taxon>
        <taxon>Nepenthes</taxon>
    </lineage>
</organism>
<feature type="compositionally biased region" description="Basic and acidic residues" evidence="5">
    <location>
        <begin position="101"/>
        <end position="125"/>
    </location>
</feature>
<keyword evidence="3" id="KW-0862">Zinc</keyword>
<reference evidence="7" key="1">
    <citation type="submission" date="2023-05" db="EMBL/GenBank/DDBJ databases">
        <title>Nepenthes gracilis genome sequencing.</title>
        <authorList>
            <person name="Fukushima K."/>
        </authorList>
    </citation>
    <scope>NUCLEOTIDE SEQUENCE</scope>
    <source>
        <strain evidence="7">SING2019-196</strain>
    </source>
</reference>
<dbReference type="InterPro" id="IPR045234">
    <property type="entry name" value="Unkempt-like"/>
</dbReference>
<feature type="region of interest" description="Disordered" evidence="5">
    <location>
        <begin position="263"/>
        <end position="288"/>
    </location>
</feature>
<dbReference type="EMBL" id="BSYO01000022">
    <property type="protein sequence ID" value="GMH20608.1"/>
    <property type="molecule type" value="Genomic_DNA"/>
</dbReference>
<evidence type="ECO:0000313" key="8">
    <source>
        <dbReference type="Proteomes" id="UP001279734"/>
    </source>
</evidence>
<comment type="caution">
    <text evidence="7">The sequence shown here is derived from an EMBL/GenBank/DDBJ whole genome shotgun (WGS) entry which is preliminary data.</text>
</comment>
<evidence type="ECO:0000256" key="4">
    <source>
        <dbReference type="ARBA" id="ARBA00023125"/>
    </source>
</evidence>
<feature type="compositionally biased region" description="Low complexity" evidence="5">
    <location>
        <begin position="263"/>
        <end position="277"/>
    </location>
</feature>
<evidence type="ECO:0000313" key="7">
    <source>
        <dbReference type="EMBL" id="GMH20608.1"/>
    </source>
</evidence>
<evidence type="ECO:0000256" key="3">
    <source>
        <dbReference type="ARBA" id="ARBA00022833"/>
    </source>
</evidence>
<proteinExistence type="predicted"/>
<dbReference type="InterPro" id="IPR057444">
    <property type="entry name" value="Znf-CCCH_AtC3H23-like"/>
</dbReference>
<dbReference type="GO" id="GO:0003677">
    <property type="term" value="F:DNA binding"/>
    <property type="evidence" value="ECO:0007669"/>
    <property type="project" value="UniProtKB-KW"/>
</dbReference>
<protein>
    <recommendedName>
        <fullName evidence="6">AtC3H23-like CCCH zinc finger domain-containing protein</fullName>
    </recommendedName>
</protein>
<keyword evidence="8" id="KW-1185">Reference proteome</keyword>
<accession>A0AAD3XX01</accession>
<dbReference type="Pfam" id="PF25512">
    <property type="entry name" value="zf-CCCH_AtC3H23"/>
    <property type="match status" value="1"/>
</dbReference>
<sequence length="513" mass="57463">MAATDEPMLARLDRLDHLLKHFEEIKRYNRTPKSSCASTPSSGTLTSDGQASSVDFSPKSLEKHCRPIDDVIVEIERKGTLMERVAHLEDHILKLGQAMEAEKKKRNVEKAQKEESTKMEERAEKSSFSANCTMCEPEQSKSSDSFESSADNHSWDNMIDMTHLTLETENSSSSLEFAANNDVEGFEKLLDCGSSKVNEIGLYKASFRFEPNAVDLNGLRPFDVIVVAPKLPRLRAFLEELLMSNASNGFILEQKLRMSFSSSPSSSPPLYSSPKSSDLPANPSMERKECPIDPSVPDIKFSIYTTDEFRMFSFKIRPCSSYSHDWTECPFVHPRENARRRDPRKYHCSCVPCPDFRKEELHLFYLSTGSHVSSMHPAAALMGMAAALNVFPGLLNRKVDWSTNMGFELSGRERSPPFELKNIGDYRTFRGSFFGEGIISTRVILCGGVLAGSDELIRTADEKLDAVRRSHGRPSENDAHPYEQVLSASTACLFPDLQLHELSVSRGCLISSI</sequence>
<keyword evidence="1" id="KW-0479">Metal-binding</keyword>
<dbReference type="PANTHER" id="PTHR14493">
    <property type="entry name" value="UNKEMPT FAMILY MEMBER"/>
    <property type="match status" value="1"/>
</dbReference>
<evidence type="ECO:0000256" key="1">
    <source>
        <dbReference type="ARBA" id="ARBA00022723"/>
    </source>
</evidence>
<feature type="region of interest" description="Disordered" evidence="5">
    <location>
        <begin position="101"/>
        <end position="152"/>
    </location>
</feature>
<feature type="compositionally biased region" description="Low complexity" evidence="5">
    <location>
        <begin position="140"/>
        <end position="152"/>
    </location>
</feature>
<evidence type="ECO:0000256" key="5">
    <source>
        <dbReference type="SAM" id="MobiDB-lite"/>
    </source>
</evidence>
<dbReference type="AlphaFoldDB" id="A0AAD3XX01"/>
<dbReference type="Proteomes" id="UP001279734">
    <property type="component" value="Unassembled WGS sequence"/>
</dbReference>
<name>A0AAD3XX01_NEPGR</name>
<feature type="compositionally biased region" description="Polar residues" evidence="5">
    <location>
        <begin position="31"/>
        <end position="55"/>
    </location>
</feature>
<evidence type="ECO:0000256" key="2">
    <source>
        <dbReference type="ARBA" id="ARBA00022771"/>
    </source>
</evidence>
<keyword evidence="4" id="KW-0238">DNA-binding</keyword>
<feature type="domain" description="AtC3H23-like CCCH zinc finger" evidence="6">
    <location>
        <begin position="308"/>
        <end position="340"/>
    </location>
</feature>
<evidence type="ECO:0000259" key="6">
    <source>
        <dbReference type="Pfam" id="PF25512"/>
    </source>
</evidence>